<keyword evidence="2" id="KW-1185">Reference proteome</keyword>
<dbReference type="PATRIC" id="fig|178306.9.peg.1300"/>
<dbReference type="InParanoid" id="Q8ZWJ2"/>
<gene>
    <name evidence="1" type="ordered locus">PAE1765a</name>
</gene>
<dbReference type="GeneID" id="96848124"/>
<evidence type="ECO:0000313" key="2">
    <source>
        <dbReference type="Proteomes" id="UP000002439"/>
    </source>
</evidence>
<evidence type="ECO:0000313" key="1">
    <source>
        <dbReference type="EMBL" id="AAL63710.1"/>
    </source>
</evidence>
<dbReference type="KEGG" id="pai:PAE1765a"/>
<dbReference type="STRING" id="178306.PAE1765a"/>
<dbReference type="Proteomes" id="UP000002439">
    <property type="component" value="Chromosome"/>
</dbReference>
<dbReference type="RefSeq" id="WP_011008181.1">
    <property type="nucleotide sequence ID" value="NC_003364.1"/>
</dbReference>
<dbReference type="EMBL" id="AE009441">
    <property type="protein sequence ID" value="AAL63710.1"/>
    <property type="molecule type" value="Genomic_DNA"/>
</dbReference>
<organism evidence="1 2">
    <name type="scientific">Pyrobaculum aerophilum (strain ATCC 51768 / DSM 7523 / JCM 9630 / CIP 104966 / NBRC 100827 / IM2)</name>
    <dbReference type="NCBI Taxonomy" id="178306"/>
    <lineage>
        <taxon>Archaea</taxon>
        <taxon>Thermoproteota</taxon>
        <taxon>Thermoprotei</taxon>
        <taxon>Thermoproteales</taxon>
        <taxon>Thermoproteaceae</taxon>
        <taxon>Pyrobaculum</taxon>
    </lineage>
</organism>
<proteinExistence type="predicted"/>
<sequence length="40" mass="4439">MGRALSCFVTERGDVQMGKLEVEIYSEGGSRRIKAPRLTP</sequence>
<reference evidence="1 2" key="1">
    <citation type="journal article" date="2002" name="Proc. Natl. Acad. Sci. U.S.A.">
        <title>Genome sequence of the hyperthermophilic crenarchaeon Pyrobaculum aerophilum.</title>
        <authorList>
            <person name="Fitz-Gibbon S.T."/>
            <person name="Ladner H."/>
            <person name="Kim U.J."/>
            <person name="Stetter K.O."/>
            <person name="Simon M.I."/>
            <person name="Miller J.H."/>
        </authorList>
    </citation>
    <scope>NUCLEOTIDE SEQUENCE [LARGE SCALE GENOMIC DNA]</scope>
    <source>
        <strain evidence="2">ATCC 51768 / DSM 7523 / JCM 9630 / CIP 104966 / NBRC 100827 / IM2</strain>
    </source>
</reference>
<protein>
    <submittedName>
        <fullName evidence="1">PaREP2a</fullName>
    </submittedName>
</protein>
<dbReference type="EnsemblBacteria" id="AAL63710">
    <property type="protein sequence ID" value="AAL63710"/>
    <property type="gene ID" value="PAE1765a"/>
</dbReference>
<accession>Q8ZWJ2</accession>
<dbReference type="HOGENOM" id="CLU_3282995_0_0_2"/>
<dbReference type="AlphaFoldDB" id="Q8ZWJ2"/>
<name>Q8ZWJ2_PYRAE</name>